<dbReference type="RefSeq" id="WP_074891326.1">
    <property type="nucleotide sequence ID" value="NZ_FOXO01000035.1"/>
</dbReference>
<evidence type="ECO:0000256" key="7">
    <source>
        <dbReference type="ARBA" id="ARBA00023136"/>
    </source>
</evidence>
<dbReference type="Proteomes" id="UP000182624">
    <property type="component" value="Unassembled WGS sequence"/>
</dbReference>
<dbReference type="PRINTS" id="PR01806">
    <property type="entry name" value="VIRFACTRMVIN"/>
</dbReference>
<dbReference type="PANTHER" id="PTHR47019">
    <property type="entry name" value="LIPID II FLIPPASE MURJ"/>
    <property type="match status" value="1"/>
</dbReference>
<feature type="transmembrane region" description="Helical" evidence="9">
    <location>
        <begin position="354"/>
        <end position="373"/>
    </location>
</feature>
<evidence type="ECO:0000256" key="4">
    <source>
        <dbReference type="ARBA" id="ARBA00022960"/>
    </source>
</evidence>
<dbReference type="PIRSF" id="PIRSF002869">
    <property type="entry name" value="MviN"/>
    <property type="match status" value="1"/>
</dbReference>
<keyword evidence="3 9" id="KW-0812">Transmembrane</keyword>
<evidence type="ECO:0000313" key="10">
    <source>
        <dbReference type="EMBL" id="SFQ33476.1"/>
    </source>
</evidence>
<dbReference type="CDD" id="cd13123">
    <property type="entry name" value="MATE_MurJ_like"/>
    <property type="match status" value="1"/>
</dbReference>
<keyword evidence="8" id="KW-0813">Transport</keyword>
<feature type="transmembrane region" description="Helical" evidence="9">
    <location>
        <begin position="47"/>
        <end position="72"/>
    </location>
</feature>
<keyword evidence="6 9" id="KW-1133">Transmembrane helix</keyword>
<proteinExistence type="inferred from homology"/>
<protein>
    <recommendedName>
        <fullName evidence="8">Lipid II flippase</fullName>
    </recommendedName>
</protein>
<dbReference type="GO" id="GO:0071555">
    <property type="term" value="P:cell wall organization"/>
    <property type="evidence" value="ECO:0007669"/>
    <property type="project" value="UniProtKB-UniRule"/>
</dbReference>
<feature type="transmembrane region" description="Helical" evidence="9">
    <location>
        <begin position="184"/>
        <end position="202"/>
    </location>
</feature>
<comment type="function">
    <text evidence="8">Involved in peptidoglycan biosynthesis. Transports lipid-linked peptidoglycan precursors from the inner to the outer leaflet of the cytoplasmic membrane.</text>
</comment>
<evidence type="ECO:0000313" key="11">
    <source>
        <dbReference type="Proteomes" id="UP000182624"/>
    </source>
</evidence>
<feature type="transmembrane region" description="Helical" evidence="9">
    <location>
        <begin position="7"/>
        <end position="27"/>
    </location>
</feature>
<name>A0A1I5XNS3_9FIRM</name>
<feature type="transmembrane region" description="Helical" evidence="9">
    <location>
        <begin position="470"/>
        <end position="491"/>
    </location>
</feature>
<comment type="subcellular location">
    <subcellularLocation>
        <location evidence="1">Cell membrane</location>
        <topology evidence="1">Multi-pass membrane protein</topology>
    </subcellularLocation>
</comment>
<dbReference type="Pfam" id="PF03023">
    <property type="entry name" value="MurJ"/>
    <property type="match status" value="1"/>
</dbReference>
<feature type="transmembrane region" description="Helical" evidence="9">
    <location>
        <begin position="405"/>
        <end position="424"/>
    </location>
</feature>
<evidence type="ECO:0000256" key="3">
    <source>
        <dbReference type="ARBA" id="ARBA00022692"/>
    </source>
</evidence>
<dbReference type="OrthoDB" id="9804143at2"/>
<feature type="transmembrane region" description="Helical" evidence="9">
    <location>
        <begin position="125"/>
        <end position="148"/>
    </location>
</feature>
<feature type="transmembrane region" description="Helical" evidence="9">
    <location>
        <begin position="93"/>
        <end position="119"/>
    </location>
</feature>
<feature type="transmembrane region" description="Helical" evidence="9">
    <location>
        <begin position="444"/>
        <end position="464"/>
    </location>
</feature>
<feature type="transmembrane region" description="Helical" evidence="9">
    <location>
        <begin position="252"/>
        <end position="273"/>
    </location>
</feature>
<dbReference type="GO" id="GO:0008360">
    <property type="term" value="P:regulation of cell shape"/>
    <property type="evidence" value="ECO:0007669"/>
    <property type="project" value="UniProtKB-UniRule"/>
</dbReference>
<gene>
    <name evidence="10" type="ORF">SAMN04487928_13512</name>
</gene>
<keyword evidence="4 8" id="KW-0133">Cell shape</keyword>
<keyword evidence="7 8" id="KW-0472">Membrane</keyword>
<comment type="similarity">
    <text evidence="8">Belongs to the MurJ/MviN family.</text>
</comment>
<keyword evidence="8" id="KW-0961">Cell wall biogenesis/degradation</keyword>
<evidence type="ECO:0000256" key="6">
    <source>
        <dbReference type="ARBA" id="ARBA00022989"/>
    </source>
</evidence>
<dbReference type="InterPro" id="IPR004268">
    <property type="entry name" value="MurJ"/>
</dbReference>
<evidence type="ECO:0000256" key="8">
    <source>
        <dbReference type="PIRNR" id="PIRNR002869"/>
    </source>
</evidence>
<evidence type="ECO:0000256" key="1">
    <source>
        <dbReference type="ARBA" id="ARBA00004651"/>
    </source>
</evidence>
<feature type="transmembrane region" description="Helical" evidence="9">
    <location>
        <begin position="157"/>
        <end position="178"/>
    </location>
</feature>
<dbReference type="GO" id="GO:0005886">
    <property type="term" value="C:plasma membrane"/>
    <property type="evidence" value="ECO:0007669"/>
    <property type="project" value="UniProtKB-SubCell"/>
</dbReference>
<dbReference type="GO" id="GO:0034204">
    <property type="term" value="P:lipid translocation"/>
    <property type="evidence" value="ECO:0007669"/>
    <property type="project" value="TreeGrafter"/>
</dbReference>
<feature type="transmembrane region" description="Helical" evidence="9">
    <location>
        <begin position="380"/>
        <end position="399"/>
    </location>
</feature>
<evidence type="ECO:0000256" key="9">
    <source>
        <dbReference type="SAM" id="Phobius"/>
    </source>
</evidence>
<dbReference type="EMBL" id="FOXO01000035">
    <property type="protein sequence ID" value="SFQ33476.1"/>
    <property type="molecule type" value="Genomic_DNA"/>
</dbReference>
<sequence length="513" mass="56823">MTIKNGVLKTISGVIGLTVLSKIFGFLRELLLSYYFGASGLSDAYIISQTIPGTIFQFVGTGLITCFVPIYIKELYDSGQEEADDFSNSILSLILIFSTVVMLIVMAFPGVIVGLFASGFEGETLHWAVLFTRIGICNLYFSAFLYLYNSYLQAHKIFYPGVISGLINSIVIILGIIVGAKKHVIWLCVISTSCPIIQLVYISPFIKREKFKVKPNFQFKTSVFVNFLKLLIPVIIGVSVNEVNILVDRTLASRIAVGGISSLVYANSLINFIQQGISQPVASVFFPHLSEKVVLQRDADVRAVTQRSCMLLIELLAPITVLIILFSKEITIMLFGRGAFNGSAISLTSEAVKYYSIGIVFVGAREFISRYFYAYNNTKIPTINSAIGMIVNIFLNLVLSKIMGLSGLALATSISAAITVLMLILKSGEVNKENKKLVFNIKELLRNVASLTPIILVYLIFIEFTRFEGFTLMVVVAIIGMLLWLICNFIFNTLVKDFVERFVSEKKRSNLGN</sequence>
<dbReference type="AlphaFoldDB" id="A0A1I5XNS3"/>
<dbReference type="NCBIfam" id="TIGR01695">
    <property type="entry name" value="murJ_mviN"/>
    <property type="match status" value="1"/>
</dbReference>
<organism evidence="10 11">
    <name type="scientific">Butyrivibrio proteoclasticus</name>
    <dbReference type="NCBI Taxonomy" id="43305"/>
    <lineage>
        <taxon>Bacteria</taxon>
        <taxon>Bacillati</taxon>
        <taxon>Bacillota</taxon>
        <taxon>Clostridia</taxon>
        <taxon>Lachnospirales</taxon>
        <taxon>Lachnospiraceae</taxon>
        <taxon>Butyrivibrio</taxon>
    </lineage>
</organism>
<evidence type="ECO:0000256" key="5">
    <source>
        <dbReference type="ARBA" id="ARBA00022984"/>
    </source>
</evidence>
<feature type="transmembrane region" description="Helical" evidence="9">
    <location>
        <begin position="223"/>
        <end position="240"/>
    </location>
</feature>
<dbReference type="InterPro" id="IPR051050">
    <property type="entry name" value="Lipid_II_flippase_MurJ/MviN"/>
</dbReference>
<keyword evidence="2 8" id="KW-1003">Cell membrane</keyword>
<dbReference type="GO" id="GO:0009252">
    <property type="term" value="P:peptidoglycan biosynthetic process"/>
    <property type="evidence" value="ECO:0007669"/>
    <property type="project" value="UniProtKB-UniRule"/>
</dbReference>
<evidence type="ECO:0000256" key="2">
    <source>
        <dbReference type="ARBA" id="ARBA00022475"/>
    </source>
</evidence>
<keyword evidence="11" id="KW-1185">Reference proteome</keyword>
<dbReference type="PANTHER" id="PTHR47019:SF1">
    <property type="entry name" value="LIPID II FLIPPASE MURJ"/>
    <property type="match status" value="1"/>
</dbReference>
<reference evidence="11" key="1">
    <citation type="submission" date="2016-10" db="EMBL/GenBank/DDBJ databases">
        <authorList>
            <person name="Varghese N."/>
            <person name="Submissions S."/>
        </authorList>
    </citation>
    <scope>NUCLEOTIDE SEQUENCE [LARGE SCALE GENOMIC DNA]</scope>
    <source>
        <strain evidence="11">P18</strain>
    </source>
</reference>
<accession>A0A1I5XNS3</accession>
<keyword evidence="5 8" id="KW-0573">Peptidoglycan synthesis</keyword>
<dbReference type="GO" id="GO:0015648">
    <property type="term" value="F:lipid-linked peptidoglycan transporter activity"/>
    <property type="evidence" value="ECO:0007669"/>
    <property type="project" value="UniProtKB-UniRule"/>
</dbReference>
<feature type="transmembrane region" description="Helical" evidence="9">
    <location>
        <begin position="311"/>
        <end position="334"/>
    </location>
</feature>